<keyword evidence="2" id="KW-0722">Serine protease inhibitor</keyword>
<dbReference type="PANTHER" id="PTHR23259">
    <property type="entry name" value="RIDDLE"/>
    <property type="match status" value="1"/>
</dbReference>
<evidence type="ECO:0000259" key="5">
    <source>
        <dbReference type="SMART" id="SM00181"/>
    </source>
</evidence>
<dbReference type="SMART" id="SM00181">
    <property type="entry name" value="EGF"/>
    <property type="match status" value="6"/>
</dbReference>
<dbReference type="InterPro" id="IPR051368">
    <property type="entry name" value="SerProtInhib-TIL_Domain"/>
</dbReference>
<dbReference type="SUPFAM" id="SSF57567">
    <property type="entry name" value="Serine protease inhibitors"/>
    <property type="match status" value="8"/>
</dbReference>
<feature type="domain" description="EGF-like" evidence="5">
    <location>
        <begin position="164"/>
        <end position="201"/>
    </location>
</feature>
<dbReference type="AlphaFoldDB" id="A0A0N5C0S8"/>
<feature type="domain" description="EGF-like" evidence="5">
    <location>
        <begin position="488"/>
        <end position="521"/>
    </location>
</feature>
<dbReference type="WBParaSite" id="SPAL_0001160500.1">
    <property type="protein sequence ID" value="SPAL_0001160500.1"/>
    <property type="gene ID" value="SPAL_0001160500"/>
</dbReference>
<keyword evidence="6" id="KW-1185">Reference proteome</keyword>
<evidence type="ECO:0000256" key="2">
    <source>
        <dbReference type="ARBA" id="ARBA00022900"/>
    </source>
</evidence>
<feature type="chain" id="PRO_5005895158" evidence="4">
    <location>
        <begin position="20"/>
        <end position="530"/>
    </location>
</feature>
<dbReference type="InterPro" id="IPR002919">
    <property type="entry name" value="TIL_dom"/>
</dbReference>
<feature type="domain" description="EGF-like" evidence="5">
    <location>
        <begin position="288"/>
        <end position="329"/>
    </location>
</feature>
<dbReference type="Pfam" id="PF01826">
    <property type="entry name" value="TIL"/>
    <property type="match status" value="8"/>
</dbReference>
<sequence>MKLLLTLFSIPLIFLPVESVTRCGGNEVLNQCGSLCELKCGDSENKACPLVCGPPACQCAPGFRRHPTNGQCVRPNQCPANSQPNRCGRNEVLDQCGAACELDCGDSENKACPLVCGPPACKCAPGFRRHPTNGQCVRPLECPVVFDPPSSCRMNEVVVQCPPRCEPSCNNLNASCPPVCGKPGCVCAPGYVRAPKSGDCILKSQCFPSTPSPVTCQRNEVFLQCSSPCEATCEDQNPTCVRRCDEPKCQCNTGFVRDTRTGACISPSQCRRSTPKPVTCQRNEVFLQCSSPCEPTCEDQNPTCVRRCDEPKCQCSTGFVRDTRTGACISPSQCRRSTPKPVTCQRNEVFLQCSSPCEPTCEDQNPPCVKRCDEPKCQCSTGFVRNTRTGECVLPSQCRRSTRSPATCQRNETFLQCSSPCEATCEDQNPTCIEKCDEPKCQCSTGFVRDTKTGACISPSKCSRNPPGIVKCPTNEIYTICSSLCEPSCDDRRPICGRSCERPKCECVSGLLRDKSTGRCVEESRCPRRN</sequence>
<evidence type="ECO:0000313" key="6">
    <source>
        <dbReference type="Proteomes" id="UP000046392"/>
    </source>
</evidence>
<keyword evidence="3" id="KW-1015">Disulfide bond</keyword>
<proteinExistence type="predicted"/>
<dbReference type="Gene3D" id="2.10.25.10">
    <property type="entry name" value="Laminin"/>
    <property type="match status" value="8"/>
</dbReference>
<dbReference type="CDD" id="cd19941">
    <property type="entry name" value="TIL"/>
    <property type="match status" value="8"/>
</dbReference>
<feature type="domain" description="EGF-like" evidence="5">
    <location>
        <begin position="224"/>
        <end position="265"/>
    </location>
</feature>
<keyword evidence="1" id="KW-0646">Protease inhibitor</keyword>
<organism evidence="6 7">
    <name type="scientific">Strongyloides papillosus</name>
    <name type="common">Intestinal threadworm</name>
    <dbReference type="NCBI Taxonomy" id="174720"/>
    <lineage>
        <taxon>Eukaryota</taxon>
        <taxon>Metazoa</taxon>
        <taxon>Ecdysozoa</taxon>
        <taxon>Nematoda</taxon>
        <taxon>Chromadorea</taxon>
        <taxon>Rhabditida</taxon>
        <taxon>Tylenchina</taxon>
        <taxon>Panagrolaimomorpha</taxon>
        <taxon>Strongyloidoidea</taxon>
        <taxon>Strongyloididae</taxon>
        <taxon>Strongyloides</taxon>
    </lineage>
</organism>
<keyword evidence="4" id="KW-0732">Signal</keyword>
<evidence type="ECO:0000256" key="4">
    <source>
        <dbReference type="SAM" id="SignalP"/>
    </source>
</evidence>
<dbReference type="InterPro" id="IPR000742">
    <property type="entry name" value="EGF"/>
</dbReference>
<feature type="domain" description="EGF-like" evidence="5">
    <location>
        <begin position="416"/>
        <end position="457"/>
    </location>
</feature>
<feature type="signal peptide" evidence="4">
    <location>
        <begin position="1"/>
        <end position="19"/>
    </location>
</feature>
<evidence type="ECO:0000256" key="1">
    <source>
        <dbReference type="ARBA" id="ARBA00022690"/>
    </source>
</evidence>
<dbReference type="GO" id="GO:0004867">
    <property type="term" value="F:serine-type endopeptidase inhibitor activity"/>
    <property type="evidence" value="ECO:0007669"/>
    <property type="project" value="UniProtKB-KW"/>
</dbReference>
<dbReference type="PANTHER" id="PTHR23259:SF70">
    <property type="entry name" value="ACCESSORY GLAND PROTEIN ACP62F-RELATED"/>
    <property type="match status" value="1"/>
</dbReference>
<evidence type="ECO:0000313" key="7">
    <source>
        <dbReference type="WBParaSite" id="SPAL_0001160500.1"/>
    </source>
</evidence>
<dbReference type="InterPro" id="IPR036084">
    <property type="entry name" value="Ser_inhib-like_sf"/>
</dbReference>
<dbReference type="STRING" id="174720.A0A0N5C0S8"/>
<reference evidence="7" key="1">
    <citation type="submission" date="2017-02" db="UniProtKB">
        <authorList>
            <consortium name="WormBaseParasite"/>
        </authorList>
    </citation>
    <scope>IDENTIFICATION</scope>
</reference>
<protein>
    <submittedName>
        <fullName evidence="7">TIL domain-containing protein</fullName>
    </submittedName>
</protein>
<name>A0A0N5C0S8_STREA</name>
<evidence type="ECO:0000256" key="3">
    <source>
        <dbReference type="ARBA" id="ARBA00023157"/>
    </source>
</evidence>
<dbReference type="Proteomes" id="UP000046392">
    <property type="component" value="Unplaced"/>
</dbReference>
<accession>A0A0N5C0S8</accession>
<feature type="domain" description="EGF-like" evidence="5">
    <location>
        <begin position="352"/>
        <end position="393"/>
    </location>
</feature>